<evidence type="ECO:0000313" key="3">
    <source>
        <dbReference type="Proteomes" id="UP000281553"/>
    </source>
</evidence>
<evidence type="ECO:0000256" key="1">
    <source>
        <dbReference type="SAM" id="MobiDB-lite"/>
    </source>
</evidence>
<dbReference type="AlphaFoldDB" id="A0A3P7NKG2"/>
<reference evidence="2 3" key="1">
    <citation type="submission" date="2018-11" db="EMBL/GenBank/DDBJ databases">
        <authorList>
            <consortium name="Pathogen Informatics"/>
        </authorList>
    </citation>
    <scope>NUCLEOTIDE SEQUENCE [LARGE SCALE GENOMIC DNA]</scope>
</reference>
<keyword evidence="3" id="KW-1185">Reference proteome</keyword>
<organism evidence="2 3">
    <name type="scientific">Dibothriocephalus latus</name>
    <name type="common">Fish tapeworm</name>
    <name type="synonym">Diphyllobothrium latum</name>
    <dbReference type="NCBI Taxonomy" id="60516"/>
    <lineage>
        <taxon>Eukaryota</taxon>
        <taxon>Metazoa</taxon>
        <taxon>Spiralia</taxon>
        <taxon>Lophotrochozoa</taxon>
        <taxon>Platyhelminthes</taxon>
        <taxon>Cestoda</taxon>
        <taxon>Eucestoda</taxon>
        <taxon>Diphyllobothriidea</taxon>
        <taxon>Diphyllobothriidae</taxon>
        <taxon>Dibothriocephalus</taxon>
    </lineage>
</organism>
<proteinExistence type="predicted"/>
<evidence type="ECO:0000313" key="2">
    <source>
        <dbReference type="EMBL" id="VDN08812.1"/>
    </source>
</evidence>
<sequence length="178" mass="19944">MGTLDVMPMTVANLLAPGTPWEDDLPVAKSRPPGESTEPVSPDLGVQDASFIDQTYFREQPLEDRAREASDESVADCIRGVRDQLSINQYTGHTIDFDRGRQAAVFLNRRDSQGFRIPDDDAVKFYKLTEDEATEVLRRCIIFSQENILVLNKPPGISSHGKSFLPDWNSFKVKQANS</sequence>
<accession>A0A3P7NKG2</accession>
<dbReference type="OrthoDB" id="10263782at2759"/>
<feature type="region of interest" description="Disordered" evidence="1">
    <location>
        <begin position="17"/>
        <end position="45"/>
    </location>
</feature>
<evidence type="ECO:0008006" key="4">
    <source>
        <dbReference type="Google" id="ProtNLM"/>
    </source>
</evidence>
<dbReference type="Proteomes" id="UP000281553">
    <property type="component" value="Unassembled WGS sequence"/>
</dbReference>
<gene>
    <name evidence="2" type="ORF">DILT_LOCUS4643</name>
</gene>
<dbReference type="EMBL" id="UYRU01045840">
    <property type="protein sequence ID" value="VDN08812.1"/>
    <property type="molecule type" value="Genomic_DNA"/>
</dbReference>
<protein>
    <recommendedName>
        <fullName evidence="4">Pseudouridine synthase RsuA/RluA-like domain-containing protein</fullName>
    </recommendedName>
</protein>
<name>A0A3P7NKG2_DIBLA</name>